<evidence type="ECO:0000256" key="4">
    <source>
        <dbReference type="SAM" id="Phobius"/>
    </source>
</evidence>
<dbReference type="GO" id="GO:0004888">
    <property type="term" value="F:transmembrane signaling receptor activity"/>
    <property type="evidence" value="ECO:0007669"/>
    <property type="project" value="TreeGrafter"/>
</dbReference>
<sequence>MKLKFRLSLIVGAIMAVVIAAIAMIILLRSAGLQSAAAYENARNIAAVNAGTIQRRYESYLDSARFLAQIMDSFENVAPAERRGRYNDMIRDIMESNPRYVGIFTVWKPNALDGMDAQYANTPGTDGSGQYISWYTRETGAMEFRAYTDYQAVLDQTQGERILDPIYRTVQGKQTLVVTVIAPVKKNNTVLGAVGVNIDITALQDIVDGIKPYESGVAAVISNNGTMAAHYDHNRTGQNIRDTDRELLGSNFDRVVSSIRTGTLIEVSYFSKIYETDMHVVYYPFTVGESTAPWAIMVGIPMDKVMDPIYGMGQFTIGLALAAILLVAAVIFLVSLRITKPIVSVAAMLKDISEGEGDLTKRISLSSKDEIGDMAHYFNLTLDKIKGLIVAIKNQSGVLFDIAAELSSNMTETAAAVNQITANIQGIKTQAVNQSASVTETNSTMEQITVNIDKLNNHIENQSASVAESSSAVEEMLANIQSVTQTLVKNTDNVQNLADASEVGRTGLQEVSADIREIARESEGLLEINAVMENIASQTNLLSMNAAIEAAHAGDAGKGFAVVADEIRKLAESSGEQSKTISAVLKKIKESIDKITKSTDAVLSKFEAIDSGVRTVSDQEENIRNAMEEQGAGSKQILDAISQLNNITQMVKGGSEEMLTGSNEVIRESQNLEMVTQQITDGINEMASGAEQINSAVNQVNTISGQNKTSIDMLVAEVSKFKVE</sequence>
<dbReference type="Gene3D" id="6.10.340.10">
    <property type="match status" value="1"/>
</dbReference>
<keyword evidence="4" id="KW-1133">Transmembrane helix</keyword>
<protein>
    <submittedName>
        <fullName evidence="7">HAMP domain-containing protein</fullName>
    </submittedName>
</protein>
<gene>
    <name evidence="7" type="ORF">JFL75_17885</name>
</gene>
<dbReference type="PROSITE" id="PS50885">
    <property type="entry name" value="HAMP"/>
    <property type="match status" value="1"/>
</dbReference>
<dbReference type="SMART" id="SM00304">
    <property type="entry name" value="HAMP"/>
    <property type="match status" value="1"/>
</dbReference>
<proteinExistence type="inferred from homology"/>
<feature type="transmembrane region" description="Helical" evidence="4">
    <location>
        <begin position="309"/>
        <end position="334"/>
    </location>
</feature>
<dbReference type="SUPFAM" id="SSF58104">
    <property type="entry name" value="Methyl-accepting chemotaxis protein (MCP) signaling domain"/>
    <property type="match status" value="2"/>
</dbReference>
<evidence type="ECO:0000256" key="1">
    <source>
        <dbReference type="ARBA" id="ARBA00022500"/>
    </source>
</evidence>
<dbReference type="Proteomes" id="UP000595917">
    <property type="component" value="Chromosome"/>
</dbReference>
<evidence type="ECO:0000259" key="6">
    <source>
        <dbReference type="PROSITE" id="PS50885"/>
    </source>
</evidence>
<evidence type="ECO:0000256" key="2">
    <source>
        <dbReference type="ARBA" id="ARBA00029447"/>
    </source>
</evidence>
<dbReference type="Gene3D" id="1.10.287.950">
    <property type="entry name" value="Methyl-accepting chemotaxis protein"/>
    <property type="match status" value="1"/>
</dbReference>
<organism evidence="7 8">
    <name type="scientific">Breznakiella homolactica</name>
    <dbReference type="NCBI Taxonomy" id="2798577"/>
    <lineage>
        <taxon>Bacteria</taxon>
        <taxon>Pseudomonadati</taxon>
        <taxon>Spirochaetota</taxon>
        <taxon>Spirochaetia</taxon>
        <taxon>Spirochaetales</taxon>
        <taxon>Breznakiellaceae</taxon>
        <taxon>Breznakiella</taxon>
    </lineage>
</organism>
<feature type="transmembrane region" description="Helical" evidence="4">
    <location>
        <begin position="7"/>
        <end position="28"/>
    </location>
</feature>
<dbReference type="GO" id="GO:0006935">
    <property type="term" value="P:chemotaxis"/>
    <property type="evidence" value="ECO:0007669"/>
    <property type="project" value="UniProtKB-KW"/>
</dbReference>
<dbReference type="PANTHER" id="PTHR43531">
    <property type="entry name" value="PROTEIN ICFG"/>
    <property type="match status" value="1"/>
</dbReference>
<dbReference type="GO" id="GO:0005886">
    <property type="term" value="C:plasma membrane"/>
    <property type="evidence" value="ECO:0007669"/>
    <property type="project" value="TreeGrafter"/>
</dbReference>
<dbReference type="EMBL" id="CP067089">
    <property type="protein sequence ID" value="QQO08776.1"/>
    <property type="molecule type" value="Genomic_DNA"/>
</dbReference>
<dbReference type="CDD" id="cd18774">
    <property type="entry name" value="PDC2_HK_sensor"/>
    <property type="match status" value="1"/>
</dbReference>
<dbReference type="GO" id="GO:0007165">
    <property type="term" value="P:signal transduction"/>
    <property type="evidence" value="ECO:0007669"/>
    <property type="project" value="UniProtKB-KW"/>
</dbReference>
<dbReference type="PANTHER" id="PTHR43531:SF11">
    <property type="entry name" value="METHYL-ACCEPTING CHEMOTAXIS PROTEIN 3"/>
    <property type="match status" value="1"/>
</dbReference>
<dbReference type="InterPro" id="IPR003660">
    <property type="entry name" value="HAMP_dom"/>
</dbReference>
<keyword evidence="4" id="KW-0472">Membrane</keyword>
<feature type="domain" description="HAMP" evidence="6">
    <location>
        <begin position="336"/>
        <end position="390"/>
    </location>
</feature>
<name>A0A7T7XLW5_9SPIR</name>
<dbReference type="Pfam" id="PF00015">
    <property type="entry name" value="MCPsignal"/>
    <property type="match status" value="1"/>
</dbReference>
<dbReference type="InterPro" id="IPR051310">
    <property type="entry name" value="MCP_chemotaxis"/>
</dbReference>
<keyword evidence="3" id="KW-0807">Transducer</keyword>
<keyword evidence="1" id="KW-0145">Chemotaxis</keyword>
<comment type="similarity">
    <text evidence="2">Belongs to the methyl-accepting chemotaxis (MCP) protein family.</text>
</comment>
<dbReference type="InterPro" id="IPR004089">
    <property type="entry name" value="MCPsignal_dom"/>
</dbReference>
<accession>A0A7T7XLW5</accession>
<feature type="domain" description="Methyl-accepting transducer" evidence="5">
    <location>
        <begin position="437"/>
        <end position="659"/>
    </location>
</feature>
<evidence type="ECO:0000259" key="5">
    <source>
        <dbReference type="PROSITE" id="PS50111"/>
    </source>
</evidence>
<dbReference type="Pfam" id="PF00672">
    <property type="entry name" value="HAMP"/>
    <property type="match status" value="1"/>
</dbReference>
<evidence type="ECO:0000256" key="3">
    <source>
        <dbReference type="PROSITE-ProRule" id="PRU00284"/>
    </source>
</evidence>
<dbReference type="Gene3D" id="3.30.450.20">
    <property type="entry name" value="PAS domain"/>
    <property type="match status" value="2"/>
</dbReference>
<evidence type="ECO:0000313" key="8">
    <source>
        <dbReference type="Proteomes" id="UP000595917"/>
    </source>
</evidence>
<dbReference type="KEGG" id="bhc:JFL75_17885"/>
<keyword evidence="4" id="KW-0812">Transmembrane</keyword>
<reference evidence="7" key="1">
    <citation type="submission" date="2021-01" db="EMBL/GenBank/DDBJ databases">
        <title>Description of Breznakiella homolactica.</title>
        <authorList>
            <person name="Song Y."/>
            <person name="Brune A."/>
        </authorList>
    </citation>
    <scope>NUCLEOTIDE SEQUENCE</scope>
    <source>
        <strain evidence="7">RmG30</strain>
    </source>
</reference>
<evidence type="ECO:0000313" key="7">
    <source>
        <dbReference type="EMBL" id="QQO08776.1"/>
    </source>
</evidence>
<dbReference type="CDD" id="cd06225">
    <property type="entry name" value="HAMP"/>
    <property type="match status" value="1"/>
</dbReference>
<dbReference type="CDD" id="cd12913">
    <property type="entry name" value="PDC1_MCP_like"/>
    <property type="match status" value="1"/>
</dbReference>
<dbReference type="SMART" id="SM00283">
    <property type="entry name" value="MA"/>
    <property type="match status" value="1"/>
</dbReference>
<dbReference type="PROSITE" id="PS50111">
    <property type="entry name" value="CHEMOTAXIS_TRANSDUC_2"/>
    <property type="match status" value="1"/>
</dbReference>
<dbReference type="RefSeq" id="WP_215626082.1">
    <property type="nucleotide sequence ID" value="NZ_CP067089.2"/>
</dbReference>
<dbReference type="AlphaFoldDB" id="A0A7T7XLW5"/>
<keyword evidence="8" id="KW-1185">Reference proteome</keyword>
<dbReference type="Pfam" id="PF22673">
    <property type="entry name" value="MCP-like_PDC_1"/>
    <property type="match status" value="1"/>
</dbReference>